<dbReference type="EMBL" id="ACBZ01000158">
    <property type="protein sequence ID" value="EEG48261.1"/>
    <property type="molecule type" value="Genomic_DNA"/>
</dbReference>
<protein>
    <submittedName>
        <fullName evidence="1">Uncharacterized protein</fullName>
    </submittedName>
</protein>
<gene>
    <name evidence="1" type="ORF">RUMHYD_02892</name>
</gene>
<dbReference type="Proteomes" id="UP000003100">
    <property type="component" value="Unassembled WGS sequence"/>
</dbReference>
<proteinExistence type="predicted"/>
<evidence type="ECO:0000313" key="1">
    <source>
        <dbReference type="EMBL" id="EEG48261.1"/>
    </source>
</evidence>
<keyword evidence="2" id="KW-1185">Reference proteome</keyword>
<dbReference type="HOGENOM" id="CLU_3165187_0_0_9"/>
<accession>C0CPU1</accession>
<name>C0CPU1_BLAHS</name>
<organism evidence="1 2">
    <name type="scientific">Blautia hydrogenotrophica (strain DSM 10507 / JCM 14656 / S5a33)</name>
    <name type="common">Ruminococcus hydrogenotrophicus</name>
    <dbReference type="NCBI Taxonomy" id="476272"/>
    <lineage>
        <taxon>Bacteria</taxon>
        <taxon>Bacillati</taxon>
        <taxon>Bacillota</taxon>
        <taxon>Clostridia</taxon>
        <taxon>Lachnospirales</taxon>
        <taxon>Lachnospiraceae</taxon>
        <taxon>Blautia</taxon>
    </lineage>
</organism>
<dbReference type="PATRIC" id="fig|476272.21.peg.1024"/>
<comment type="caution">
    <text evidence="1">The sequence shown here is derived from an EMBL/GenBank/DDBJ whole genome shotgun (WGS) entry which is preliminary data.</text>
</comment>
<dbReference type="AlphaFoldDB" id="C0CPU1"/>
<reference evidence="1 2" key="1">
    <citation type="submission" date="2009-01" db="EMBL/GenBank/DDBJ databases">
        <authorList>
            <person name="Fulton L."/>
            <person name="Clifton S."/>
            <person name="Fulton B."/>
            <person name="Xu J."/>
            <person name="Minx P."/>
            <person name="Pepin K.H."/>
            <person name="Johnson M."/>
            <person name="Bhonagiri V."/>
            <person name="Nash W.E."/>
            <person name="Mardis E.R."/>
            <person name="Wilson R.K."/>
        </authorList>
    </citation>
    <scope>NUCLEOTIDE SEQUENCE [LARGE SCALE GENOMIC DNA]</scope>
    <source>
        <strain evidence="2">DSM 10507 / JCM 14656 / S5a33</strain>
    </source>
</reference>
<evidence type="ECO:0000313" key="2">
    <source>
        <dbReference type="Proteomes" id="UP000003100"/>
    </source>
</evidence>
<reference evidence="1 2" key="2">
    <citation type="submission" date="2009-02" db="EMBL/GenBank/DDBJ databases">
        <title>Draft genome sequence of Blautia hydrogenotrophica DSM 10507 (Ruminococcus hydrogenotrophicus DSM 10507).</title>
        <authorList>
            <person name="Sudarsanam P."/>
            <person name="Ley R."/>
            <person name="Guruge J."/>
            <person name="Turnbaugh P.J."/>
            <person name="Mahowald M."/>
            <person name="Liep D."/>
            <person name="Gordon J."/>
        </authorList>
    </citation>
    <scope>NUCLEOTIDE SEQUENCE [LARGE SCALE GENOMIC DNA]</scope>
    <source>
        <strain evidence="2">DSM 10507 / JCM 14656 / S5a33</strain>
    </source>
</reference>
<sequence>MRREGFSKCSSVLMGKLYAGISGKKKSLHILYLHDVKKMVSALVRKW</sequence>